<dbReference type="SUPFAM" id="SSF55961">
    <property type="entry name" value="Bet v1-like"/>
    <property type="match status" value="1"/>
</dbReference>
<comment type="caution">
    <text evidence="3">The sequence shown here is derived from an EMBL/GenBank/DDBJ whole genome shotgun (WGS) entry which is preliminary data.</text>
</comment>
<evidence type="ECO:0000256" key="1">
    <source>
        <dbReference type="ARBA" id="ARBA00006817"/>
    </source>
</evidence>
<name>A0A401YJ72_9ACTN</name>
<proteinExistence type="inferred from homology"/>
<evidence type="ECO:0000313" key="4">
    <source>
        <dbReference type="Proteomes" id="UP000286931"/>
    </source>
</evidence>
<comment type="similarity">
    <text evidence="1">Belongs to the AHA1 family.</text>
</comment>
<dbReference type="AlphaFoldDB" id="A0A401YJ72"/>
<evidence type="ECO:0000313" key="3">
    <source>
        <dbReference type="EMBL" id="GCD94674.1"/>
    </source>
</evidence>
<organism evidence="3 4">
    <name type="scientific">Embleya hyalina</name>
    <dbReference type="NCBI Taxonomy" id="516124"/>
    <lineage>
        <taxon>Bacteria</taxon>
        <taxon>Bacillati</taxon>
        <taxon>Actinomycetota</taxon>
        <taxon>Actinomycetes</taxon>
        <taxon>Kitasatosporales</taxon>
        <taxon>Streptomycetaceae</taxon>
        <taxon>Embleya</taxon>
    </lineage>
</organism>
<sequence length="155" mass="16927">MNSATLPRPDLSARPYGLTVERVMRAAPEVVYRAWTEEFDTWFAEPGLIRMRAVVGEPYVFVTRHASELQPHYGRFLALEPYRLVELTWVTGTAGTAGAETVVSVELAATVEGGGTRLCLTHAGFYDQGAAGRHGEAWAHHVLPHLDGVLAGRQG</sequence>
<dbReference type="RefSeq" id="WP_246126589.1">
    <property type="nucleotide sequence ID" value="NZ_BIFH01000016.1"/>
</dbReference>
<dbReference type="Gene3D" id="3.30.530.20">
    <property type="match status" value="1"/>
</dbReference>
<evidence type="ECO:0000259" key="2">
    <source>
        <dbReference type="Pfam" id="PF08327"/>
    </source>
</evidence>
<dbReference type="EMBL" id="BIFH01000016">
    <property type="protein sequence ID" value="GCD94674.1"/>
    <property type="molecule type" value="Genomic_DNA"/>
</dbReference>
<accession>A0A401YJ72</accession>
<reference evidence="3 4" key="1">
    <citation type="submission" date="2018-12" db="EMBL/GenBank/DDBJ databases">
        <title>Draft genome sequence of Embleya hyalina NBRC 13850T.</title>
        <authorList>
            <person name="Komaki H."/>
            <person name="Hosoyama A."/>
            <person name="Kimura A."/>
            <person name="Ichikawa N."/>
            <person name="Tamura T."/>
        </authorList>
    </citation>
    <scope>NUCLEOTIDE SEQUENCE [LARGE SCALE GENOMIC DNA]</scope>
    <source>
        <strain evidence="3 4">NBRC 13850</strain>
    </source>
</reference>
<keyword evidence="4" id="KW-1185">Reference proteome</keyword>
<feature type="domain" description="Activator of Hsp90 ATPase homologue 1/2-like C-terminal" evidence="2">
    <location>
        <begin position="26"/>
        <end position="147"/>
    </location>
</feature>
<dbReference type="InterPro" id="IPR023393">
    <property type="entry name" value="START-like_dom_sf"/>
</dbReference>
<dbReference type="Proteomes" id="UP000286931">
    <property type="component" value="Unassembled WGS sequence"/>
</dbReference>
<dbReference type="Pfam" id="PF08327">
    <property type="entry name" value="AHSA1"/>
    <property type="match status" value="1"/>
</dbReference>
<dbReference type="InterPro" id="IPR013538">
    <property type="entry name" value="ASHA1/2-like_C"/>
</dbReference>
<gene>
    <name evidence="3" type="ORF">EHYA_02343</name>
</gene>
<protein>
    <recommendedName>
        <fullName evidence="2">Activator of Hsp90 ATPase homologue 1/2-like C-terminal domain-containing protein</fullName>
    </recommendedName>
</protein>
<dbReference type="CDD" id="cd07814">
    <property type="entry name" value="SRPBCC_CalC_Aha1-like"/>
    <property type="match status" value="1"/>
</dbReference>